<comment type="caution">
    <text evidence="5">The sequence shown here is derived from an EMBL/GenBank/DDBJ whole genome shotgun (WGS) entry which is preliminary data.</text>
</comment>
<keyword evidence="1" id="KW-0489">Methyltransferase</keyword>
<dbReference type="Gene3D" id="1.10.10.10">
    <property type="entry name" value="Winged helix-like DNA-binding domain superfamily/Winged helix DNA-binding domain"/>
    <property type="match status" value="1"/>
</dbReference>
<dbReference type="InterPro" id="IPR029063">
    <property type="entry name" value="SAM-dependent_MTases_sf"/>
</dbReference>
<gene>
    <name evidence="5" type="ORF">NKR23_g6255</name>
</gene>
<dbReference type="EMBL" id="JANBVO010000018">
    <property type="protein sequence ID" value="KAJ9143853.1"/>
    <property type="molecule type" value="Genomic_DNA"/>
</dbReference>
<reference evidence="5" key="1">
    <citation type="submission" date="2022-07" db="EMBL/GenBank/DDBJ databases">
        <title>Fungi with potential for degradation of polypropylene.</title>
        <authorList>
            <person name="Gostincar C."/>
        </authorList>
    </citation>
    <scope>NUCLEOTIDE SEQUENCE</scope>
    <source>
        <strain evidence="5">EXF-13308</strain>
    </source>
</reference>
<evidence type="ECO:0000256" key="2">
    <source>
        <dbReference type="ARBA" id="ARBA00022679"/>
    </source>
</evidence>
<evidence type="ECO:0000259" key="4">
    <source>
        <dbReference type="Pfam" id="PF00891"/>
    </source>
</evidence>
<keyword evidence="3" id="KW-0949">S-adenosyl-L-methionine</keyword>
<dbReference type="PROSITE" id="PS51683">
    <property type="entry name" value="SAM_OMT_II"/>
    <property type="match status" value="1"/>
</dbReference>
<dbReference type="Proteomes" id="UP001174694">
    <property type="component" value="Unassembled WGS sequence"/>
</dbReference>
<dbReference type="GO" id="GO:0008171">
    <property type="term" value="F:O-methyltransferase activity"/>
    <property type="evidence" value="ECO:0007669"/>
    <property type="project" value="InterPro"/>
</dbReference>
<dbReference type="Pfam" id="PF00891">
    <property type="entry name" value="Methyltransf_2"/>
    <property type="match status" value="1"/>
</dbReference>
<protein>
    <submittedName>
        <fullName evidence="5">Sterigmatocystin 8-o-methyltransferase</fullName>
    </submittedName>
</protein>
<sequence length="422" mass="46463">MGSISREDGVEASPVDASIAISPNNIDAIPGLLKEITAGVGALSTGGDEARHDLLVKARTMVQALETPRETMVKHTWAQTGAIAGLSFGVDSGLWKLMAKNGDRPQKVSELANDLGVDPVLLGRLMRHLGAMGYIIETGEDEYRPTNYSKSMSIPIIGDGYLAMLSCTSGGPIKFHEFARKHGWKNPTDAKNTPMMHAYQTDMDMFAWQQSLGYGTHFNNHMGGYRQGRPPWMAPSFFPVKERLIDGAKSDPNAAFLVDIGGSVGHDLMAFKKYHPNPPGKLILQDLPVVIGQIKDLDPAITPMEYDFRTEQPVKGARAYYMHSCLHDWPDDVCEVILGRIKEAMTPGYSKLLINENVIPKTGAYWETSALDMVMLTLFCSKERTETDWYHLLEDLAGLKIVKIWSGGKGVESLIEVELPAN</sequence>
<accession>A0AA38RR57</accession>
<proteinExistence type="predicted"/>
<dbReference type="InterPro" id="IPR036388">
    <property type="entry name" value="WH-like_DNA-bd_sf"/>
</dbReference>
<name>A0AA38RR57_9PEZI</name>
<dbReference type="SUPFAM" id="SSF46785">
    <property type="entry name" value="Winged helix' DNA-binding domain"/>
    <property type="match status" value="1"/>
</dbReference>
<dbReference type="SUPFAM" id="SSF53335">
    <property type="entry name" value="S-adenosyl-L-methionine-dependent methyltransferases"/>
    <property type="match status" value="1"/>
</dbReference>
<evidence type="ECO:0000256" key="1">
    <source>
        <dbReference type="ARBA" id="ARBA00022603"/>
    </source>
</evidence>
<keyword evidence="2" id="KW-0808">Transferase</keyword>
<dbReference type="InterPro" id="IPR001077">
    <property type="entry name" value="COMT_C"/>
</dbReference>
<evidence type="ECO:0000313" key="6">
    <source>
        <dbReference type="Proteomes" id="UP001174694"/>
    </source>
</evidence>
<dbReference type="PANTHER" id="PTHR43712:SF17">
    <property type="entry name" value="O-METHYLTRANSFERASE"/>
    <property type="match status" value="1"/>
</dbReference>
<evidence type="ECO:0000256" key="3">
    <source>
        <dbReference type="ARBA" id="ARBA00022691"/>
    </source>
</evidence>
<dbReference type="AlphaFoldDB" id="A0AA38RR57"/>
<organism evidence="5 6">
    <name type="scientific">Pleurostoma richardsiae</name>
    <dbReference type="NCBI Taxonomy" id="41990"/>
    <lineage>
        <taxon>Eukaryota</taxon>
        <taxon>Fungi</taxon>
        <taxon>Dikarya</taxon>
        <taxon>Ascomycota</taxon>
        <taxon>Pezizomycotina</taxon>
        <taxon>Sordariomycetes</taxon>
        <taxon>Sordariomycetidae</taxon>
        <taxon>Calosphaeriales</taxon>
        <taxon>Pleurostomataceae</taxon>
        <taxon>Pleurostoma</taxon>
    </lineage>
</organism>
<dbReference type="PANTHER" id="PTHR43712">
    <property type="entry name" value="PUTATIVE (AFU_ORTHOLOGUE AFUA_4G14580)-RELATED"/>
    <property type="match status" value="1"/>
</dbReference>
<dbReference type="GO" id="GO:0032259">
    <property type="term" value="P:methylation"/>
    <property type="evidence" value="ECO:0007669"/>
    <property type="project" value="UniProtKB-KW"/>
</dbReference>
<dbReference type="Gene3D" id="3.40.50.150">
    <property type="entry name" value="Vaccinia Virus protein VP39"/>
    <property type="match status" value="1"/>
</dbReference>
<dbReference type="InterPro" id="IPR036390">
    <property type="entry name" value="WH_DNA-bd_sf"/>
</dbReference>
<dbReference type="InterPro" id="IPR016461">
    <property type="entry name" value="COMT-like"/>
</dbReference>
<evidence type="ECO:0000313" key="5">
    <source>
        <dbReference type="EMBL" id="KAJ9143853.1"/>
    </source>
</evidence>
<feature type="domain" description="O-methyltransferase C-terminal" evidence="4">
    <location>
        <begin position="256"/>
        <end position="395"/>
    </location>
</feature>
<keyword evidence="6" id="KW-1185">Reference proteome</keyword>